<dbReference type="KEGG" id="svu:B1H20_12855"/>
<sequence>MPKPVPASQRRRPMNAPKAAIAPLVATLAVTAVAGAVAVVLAPSEARGWAVAVVVTAWVVLAVSLAAAHAGAGRAQRAASARADEAEQLKSSLSALDLDTAHTADVALPALIQLVRGGAKAADALGQVPLPRSPRQRKLLHIVANTIEGQEQQTAALRTDSTRVHDEMGTENARLREELHALTSEVERFTRETLPTAVSRLREGESGATVQAEVYLPEQRLLRASVEAVLRELALSERRALAAQTASAKALSRVQAKSVSMLADLRSMQERHGEEVFGDLLKLDHSTSQLGLMTDRLALLMGGRPSRAWNRPIVMESILRGAVGRIAAYQRVRLHCSSNVSIAGFAAEGVMHLLAELMDNAANFSPPIDEVHVYVEERGTGVVVTIEDSGLKMAEAAMRRATDSVAGRTTDLATLQGTRLGLAVVGRLAVKHRISVNYRPSSRGGTGVVVLLPRHLIAQEARDSHPAPALREAAASTGATSTTAATALPAAPAAQAPAAQAPAAQNPAAVDASPSPAGTTAPAPTPVPAPGPVPAAPPAASPPATTLPDAYTAPAPASPARPDALTAPPAPEPSPYPSRTPAHGIDFGPARAPGRTPAHGFDPGPAREPLQGLPQRPAQASGHAPVTPPPGGPTVPQPSPAPADDRLVFRPRAAEPPAASRPVGTPRPAAASTPGGLPVRTPGRTMGEAERERGRHRGAPASSGPADPRGNTPRATPPRSAGEQFGAFHRGRRPANPPTGGAGSPAMGEPGSGAPGDPGPGAVPPPSSAP</sequence>
<dbReference type="InterPro" id="IPR036890">
    <property type="entry name" value="HATPase_C_sf"/>
</dbReference>
<evidence type="ECO:0000256" key="1">
    <source>
        <dbReference type="ARBA" id="ARBA00000085"/>
    </source>
</evidence>
<dbReference type="InterPro" id="IPR050428">
    <property type="entry name" value="TCS_sensor_his_kinase"/>
</dbReference>
<feature type="domain" description="Histidine kinase/HSP90-like ATPase" evidence="9">
    <location>
        <begin position="345"/>
        <end position="456"/>
    </location>
</feature>
<gene>
    <name evidence="10" type="ORF">B1H20_12855</name>
</gene>
<keyword evidence="8" id="KW-0472">Membrane</keyword>
<feature type="compositionally biased region" description="Low complexity" evidence="7">
    <location>
        <begin position="542"/>
        <end position="567"/>
    </location>
</feature>
<name>A0A1V0UAB8_STRVN</name>
<feature type="compositionally biased region" description="Pro residues" evidence="7">
    <location>
        <begin position="568"/>
        <end position="578"/>
    </location>
</feature>
<dbReference type="EC" id="2.7.13.3" evidence="2"/>
<evidence type="ECO:0000256" key="2">
    <source>
        <dbReference type="ARBA" id="ARBA00012438"/>
    </source>
</evidence>
<keyword evidence="4" id="KW-0808">Transferase</keyword>
<dbReference type="Gene3D" id="3.30.565.10">
    <property type="entry name" value="Histidine kinase-like ATPase, C-terminal domain"/>
    <property type="match status" value="1"/>
</dbReference>
<keyword evidence="10" id="KW-0067">ATP-binding</keyword>
<dbReference type="Pfam" id="PF02518">
    <property type="entry name" value="HATPase_c"/>
    <property type="match status" value="1"/>
</dbReference>
<dbReference type="AlphaFoldDB" id="A0A1V0UAB8"/>
<keyword evidence="8" id="KW-1133">Transmembrane helix</keyword>
<feature type="region of interest" description="Disordered" evidence="7">
    <location>
        <begin position="462"/>
        <end position="770"/>
    </location>
</feature>
<keyword evidence="6" id="KW-0175">Coiled coil</keyword>
<evidence type="ECO:0000256" key="8">
    <source>
        <dbReference type="SAM" id="Phobius"/>
    </source>
</evidence>
<comment type="catalytic activity">
    <reaction evidence="1">
        <text>ATP + protein L-histidine = ADP + protein N-phospho-L-histidine.</text>
        <dbReference type="EC" id="2.7.13.3"/>
    </reaction>
</comment>
<keyword evidence="5" id="KW-0418">Kinase</keyword>
<reference evidence="10 11" key="1">
    <citation type="submission" date="2017-03" db="EMBL/GenBank/DDBJ databases">
        <title>Complete Genome Sequence of a natural compounds producer, Streptomyces violaceus S21.</title>
        <authorList>
            <person name="Zhong C."/>
            <person name="Zhao Z."/>
            <person name="Fu J."/>
            <person name="Zong G."/>
            <person name="Qin R."/>
            <person name="Cao G."/>
        </authorList>
    </citation>
    <scope>NUCLEOTIDE SEQUENCE [LARGE SCALE GENOMIC DNA]</scope>
    <source>
        <strain evidence="10 11">S21</strain>
    </source>
</reference>
<dbReference type="GO" id="GO:0000160">
    <property type="term" value="P:phosphorelay signal transduction system"/>
    <property type="evidence" value="ECO:0007669"/>
    <property type="project" value="TreeGrafter"/>
</dbReference>
<dbReference type="EMBL" id="CP020570">
    <property type="protein sequence ID" value="ARF62193.1"/>
    <property type="molecule type" value="Genomic_DNA"/>
</dbReference>
<keyword evidence="10" id="KW-0547">Nucleotide-binding</keyword>
<evidence type="ECO:0000256" key="7">
    <source>
        <dbReference type="SAM" id="MobiDB-lite"/>
    </source>
</evidence>
<proteinExistence type="predicted"/>
<dbReference type="PANTHER" id="PTHR45436:SF5">
    <property type="entry name" value="SENSOR HISTIDINE KINASE TRCS"/>
    <property type="match status" value="1"/>
</dbReference>
<feature type="compositionally biased region" description="Pro residues" evidence="7">
    <location>
        <begin position="757"/>
        <end position="770"/>
    </location>
</feature>
<evidence type="ECO:0000256" key="3">
    <source>
        <dbReference type="ARBA" id="ARBA00022553"/>
    </source>
</evidence>
<evidence type="ECO:0000256" key="5">
    <source>
        <dbReference type="ARBA" id="ARBA00022777"/>
    </source>
</evidence>
<feature type="compositionally biased region" description="Pro residues" evidence="7">
    <location>
        <begin position="523"/>
        <end position="541"/>
    </location>
</feature>
<feature type="coiled-coil region" evidence="6">
    <location>
        <begin position="165"/>
        <end position="192"/>
    </location>
</feature>
<keyword evidence="3" id="KW-0597">Phosphoprotein</keyword>
<dbReference type="STRING" id="1935.B1H20_12855"/>
<dbReference type="InterPro" id="IPR003594">
    <property type="entry name" value="HATPase_dom"/>
</dbReference>
<keyword evidence="8" id="KW-0812">Transmembrane</keyword>
<evidence type="ECO:0000313" key="11">
    <source>
        <dbReference type="Proteomes" id="UP000192445"/>
    </source>
</evidence>
<dbReference type="GO" id="GO:0005524">
    <property type="term" value="F:ATP binding"/>
    <property type="evidence" value="ECO:0007669"/>
    <property type="project" value="UniProtKB-KW"/>
</dbReference>
<feature type="compositionally biased region" description="Low complexity" evidence="7">
    <location>
        <begin position="473"/>
        <end position="522"/>
    </location>
</feature>
<evidence type="ECO:0000259" key="9">
    <source>
        <dbReference type="SMART" id="SM00387"/>
    </source>
</evidence>
<dbReference type="SUPFAM" id="SSF55874">
    <property type="entry name" value="ATPase domain of HSP90 chaperone/DNA topoisomerase II/histidine kinase"/>
    <property type="match status" value="1"/>
</dbReference>
<organism evidence="10 11">
    <name type="scientific">Streptomyces violaceoruber</name>
    <dbReference type="NCBI Taxonomy" id="1935"/>
    <lineage>
        <taxon>Bacteria</taxon>
        <taxon>Bacillati</taxon>
        <taxon>Actinomycetota</taxon>
        <taxon>Actinomycetes</taxon>
        <taxon>Kitasatosporales</taxon>
        <taxon>Streptomycetaceae</taxon>
        <taxon>Streptomyces</taxon>
        <taxon>Streptomyces violaceoruber group</taxon>
    </lineage>
</organism>
<protein>
    <recommendedName>
        <fullName evidence="2">histidine kinase</fullName>
        <ecNumber evidence="2">2.7.13.3</ecNumber>
    </recommendedName>
</protein>
<dbReference type="GO" id="GO:0004673">
    <property type="term" value="F:protein histidine kinase activity"/>
    <property type="evidence" value="ECO:0007669"/>
    <property type="project" value="UniProtKB-EC"/>
</dbReference>
<dbReference type="SMART" id="SM00387">
    <property type="entry name" value="HATPase_c"/>
    <property type="match status" value="1"/>
</dbReference>
<evidence type="ECO:0000256" key="4">
    <source>
        <dbReference type="ARBA" id="ARBA00022679"/>
    </source>
</evidence>
<dbReference type="GO" id="GO:0005886">
    <property type="term" value="C:plasma membrane"/>
    <property type="evidence" value="ECO:0007669"/>
    <property type="project" value="TreeGrafter"/>
</dbReference>
<accession>A0A1V0UAB8</accession>
<dbReference type="PANTHER" id="PTHR45436">
    <property type="entry name" value="SENSOR HISTIDINE KINASE YKOH"/>
    <property type="match status" value="1"/>
</dbReference>
<feature type="compositionally biased region" description="Pro residues" evidence="7">
    <location>
        <begin position="626"/>
        <end position="641"/>
    </location>
</feature>
<feature type="transmembrane region" description="Helical" evidence="8">
    <location>
        <begin position="48"/>
        <end position="68"/>
    </location>
</feature>
<evidence type="ECO:0000313" key="10">
    <source>
        <dbReference type="EMBL" id="ARF62193.1"/>
    </source>
</evidence>
<evidence type="ECO:0000256" key="6">
    <source>
        <dbReference type="SAM" id="Coils"/>
    </source>
</evidence>
<dbReference type="Proteomes" id="UP000192445">
    <property type="component" value="Chromosome"/>
</dbReference>